<reference evidence="2 3" key="1">
    <citation type="submission" date="2019-08" db="EMBL/GenBank/DDBJ databases">
        <title>Whole genome of Aphis craccivora.</title>
        <authorList>
            <person name="Voronova N.V."/>
            <person name="Shulinski R.S."/>
            <person name="Bandarenka Y.V."/>
            <person name="Zhorov D.G."/>
            <person name="Warner D."/>
        </authorList>
    </citation>
    <scope>NUCLEOTIDE SEQUENCE [LARGE SCALE GENOMIC DNA]</scope>
    <source>
        <strain evidence="2">180601</strain>
        <tissue evidence="2">Whole Body</tissue>
    </source>
</reference>
<keyword evidence="3" id="KW-1185">Reference proteome</keyword>
<evidence type="ECO:0000313" key="2">
    <source>
        <dbReference type="EMBL" id="KAF0689244.1"/>
    </source>
</evidence>
<proteinExistence type="predicted"/>
<feature type="non-terminal residue" evidence="2">
    <location>
        <position position="98"/>
    </location>
</feature>
<feature type="domain" description="MULE transposase" evidence="1">
    <location>
        <begin position="9"/>
        <end position="90"/>
    </location>
</feature>
<evidence type="ECO:0000259" key="1">
    <source>
        <dbReference type="Pfam" id="PF10551"/>
    </source>
</evidence>
<dbReference type="EMBL" id="VUJU01016357">
    <property type="protein sequence ID" value="KAF0689244.1"/>
    <property type="molecule type" value="Genomic_DNA"/>
</dbReference>
<organism evidence="2 3">
    <name type="scientific">Aphis craccivora</name>
    <name type="common">Cowpea aphid</name>
    <dbReference type="NCBI Taxonomy" id="307492"/>
    <lineage>
        <taxon>Eukaryota</taxon>
        <taxon>Metazoa</taxon>
        <taxon>Ecdysozoa</taxon>
        <taxon>Arthropoda</taxon>
        <taxon>Hexapoda</taxon>
        <taxon>Insecta</taxon>
        <taxon>Pterygota</taxon>
        <taxon>Neoptera</taxon>
        <taxon>Paraneoptera</taxon>
        <taxon>Hemiptera</taxon>
        <taxon>Sternorrhyncha</taxon>
        <taxon>Aphidomorpha</taxon>
        <taxon>Aphidoidea</taxon>
        <taxon>Aphididae</taxon>
        <taxon>Aphidini</taxon>
        <taxon>Aphis</taxon>
        <taxon>Aphis</taxon>
    </lineage>
</organism>
<sequence length="98" mass="11479">KLSKLFLPTFTIHGLVEESYIPLVFSLLPNKETETYVRLFEHTINSCAQYQLTFSPDEVFIDFEIAIHTAAKLVWPKIVIRGCRFHLGQNWWKKIQAL</sequence>
<dbReference type="OrthoDB" id="8195004at2759"/>
<protein>
    <submittedName>
        <fullName evidence="2">MULE domain-containing protein</fullName>
    </submittedName>
</protein>
<comment type="caution">
    <text evidence="2">The sequence shown here is derived from an EMBL/GenBank/DDBJ whole genome shotgun (WGS) entry which is preliminary data.</text>
</comment>
<dbReference type="Pfam" id="PF10551">
    <property type="entry name" value="MULE"/>
    <property type="match status" value="1"/>
</dbReference>
<feature type="non-terminal residue" evidence="2">
    <location>
        <position position="1"/>
    </location>
</feature>
<accession>A0A6G0VJ02</accession>
<gene>
    <name evidence="2" type="ORF">FWK35_00038873</name>
</gene>
<dbReference type="AlphaFoldDB" id="A0A6G0VJ02"/>
<name>A0A6G0VJ02_APHCR</name>
<dbReference type="InterPro" id="IPR018289">
    <property type="entry name" value="MULE_transposase_dom"/>
</dbReference>
<evidence type="ECO:0000313" key="3">
    <source>
        <dbReference type="Proteomes" id="UP000478052"/>
    </source>
</evidence>
<dbReference type="Proteomes" id="UP000478052">
    <property type="component" value="Unassembled WGS sequence"/>
</dbReference>